<evidence type="ECO:0000256" key="1">
    <source>
        <dbReference type="SAM" id="Phobius"/>
    </source>
</evidence>
<dbReference type="OrthoDB" id="10051649at2759"/>
<dbReference type="Proteomes" id="UP000076420">
    <property type="component" value="Unassembled WGS sequence"/>
</dbReference>
<reference evidence="2" key="1">
    <citation type="submission" date="2020-05" db="UniProtKB">
        <authorList>
            <consortium name="EnsemblMetazoa"/>
        </authorList>
    </citation>
    <scope>IDENTIFICATION</scope>
    <source>
        <strain evidence="2">BB02</strain>
    </source>
</reference>
<sequence>MVSLICLVSLCNLTFLSLTIASIHIVNRLVTFDAMKKAQYKNLILYVKLSSVTGVFWIVTIVAEAVDSDVLRLISTVLNGLQGVLIFVSYMCNKRIYGLYFKRGELRQSSTVKKYRSSRM</sequence>
<gene>
    <name evidence="2" type="primary">106051848</name>
</gene>
<accession>A0A2C9LZJ1</accession>
<evidence type="ECO:0000313" key="2">
    <source>
        <dbReference type="EnsemblMetazoa" id="BGLB036801-PA"/>
    </source>
</evidence>
<dbReference type="EnsemblMetazoa" id="BGLB036801-RA">
    <property type="protein sequence ID" value="BGLB036801-PA"/>
    <property type="gene ID" value="BGLB036801"/>
</dbReference>
<dbReference type="Gene3D" id="1.20.1070.10">
    <property type="entry name" value="Rhodopsin 7-helix transmembrane proteins"/>
    <property type="match status" value="1"/>
</dbReference>
<feature type="transmembrane region" description="Helical" evidence="1">
    <location>
        <begin position="45"/>
        <end position="63"/>
    </location>
</feature>
<dbReference type="VEuPathDB" id="VectorBase:BGLB036801"/>
<name>A0A2C9LZJ1_BIOGL</name>
<evidence type="ECO:0000313" key="3">
    <source>
        <dbReference type="Proteomes" id="UP000076420"/>
    </source>
</evidence>
<feature type="transmembrane region" description="Helical" evidence="1">
    <location>
        <begin position="70"/>
        <end position="91"/>
    </location>
</feature>
<dbReference type="InterPro" id="IPR053231">
    <property type="entry name" value="GPCR_LN-TM7"/>
</dbReference>
<evidence type="ECO:0008006" key="4">
    <source>
        <dbReference type="Google" id="ProtNLM"/>
    </source>
</evidence>
<keyword evidence="1" id="KW-1133">Transmembrane helix</keyword>
<keyword evidence="1" id="KW-0472">Membrane</keyword>
<dbReference type="AlphaFoldDB" id="A0A2C9LZJ1"/>
<dbReference type="KEGG" id="bgt:106051848"/>
<dbReference type="VEuPathDB" id="VectorBase:BGLAX_051605"/>
<protein>
    <recommendedName>
        <fullName evidence="4">G-protein coupled receptors family 2 profile 2 domain-containing protein</fullName>
    </recommendedName>
</protein>
<keyword evidence="1" id="KW-0812">Transmembrane</keyword>
<dbReference type="PANTHER" id="PTHR45902">
    <property type="entry name" value="LATROPHILIN RECEPTOR-LIKE PROTEIN A"/>
    <property type="match status" value="1"/>
</dbReference>
<organism evidence="2 3">
    <name type="scientific">Biomphalaria glabrata</name>
    <name type="common">Bloodfluke planorb</name>
    <name type="synonym">Freshwater snail</name>
    <dbReference type="NCBI Taxonomy" id="6526"/>
    <lineage>
        <taxon>Eukaryota</taxon>
        <taxon>Metazoa</taxon>
        <taxon>Spiralia</taxon>
        <taxon>Lophotrochozoa</taxon>
        <taxon>Mollusca</taxon>
        <taxon>Gastropoda</taxon>
        <taxon>Heterobranchia</taxon>
        <taxon>Euthyneura</taxon>
        <taxon>Panpulmonata</taxon>
        <taxon>Hygrophila</taxon>
        <taxon>Lymnaeoidea</taxon>
        <taxon>Planorbidae</taxon>
        <taxon>Biomphalaria</taxon>
    </lineage>
</organism>
<dbReference type="PANTHER" id="PTHR45902:SF4">
    <property type="entry name" value="G-PROTEIN COUPLED RECEPTORS FAMILY 2 PROFILE 2 DOMAIN-CONTAINING PROTEIN"/>
    <property type="match status" value="1"/>
</dbReference>
<proteinExistence type="predicted"/>